<organism evidence="1 2">
    <name type="scientific">Paramarasmius palmivorus</name>
    <dbReference type="NCBI Taxonomy" id="297713"/>
    <lineage>
        <taxon>Eukaryota</taxon>
        <taxon>Fungi</taxon>
        <taxon>Dikarya</taxon>
        <taxon>Basidiomycota</taxon>
        <taxon>Agaricomycotina</taxon>
        <taxon>Agaricomycetes</taxon>
        <taxon>Agaricomycetidae</taxon>
        <taxon>Agaricales</taxon>
        <taxon>Marasmiineae</taxon>
        <taxon>Marasmiaceae</taxon>
        <taxon>Paramarasmius</taxon>
    </lineage>
</organism>
<dbReference type="AlphaFoldDB" id="A0AAW0B626"/>
<evidence type="ECO:0000313" key="2">
    <source>
        <dbReference type="Proteomes" id="UP001383192"/>
    </source>
</evidence>
<sequence>MEGFDPSAVPLFIDMPWFSPFVGYSADRSSLLPEDLWVSNANYLDVYDPQKYFAQRMAQNLLGDIDKGCREDAYNDVAFNRCALVPTRKSAAPVVSHLFALRLLDVACSIHLQDRLVPEKVMEGVSTCLNRVVPRTAVVGETQKLRGLPAIADGRGWPNVIANVRDILKSNSVKPALLQASKVSAPREQGLAYVGYALLQGLSSYSDGRSLSKIMQNVHAAAFCVNYALQGYSELPSTFDELYEGVSRIRQPLLLALAITPVLLLVDFAPMSTNITKLYILRAWFHYGTSRPPILLRLESSLWRKLFAVARGFTTPVRALQDFISEAESLLPLAVKEQGFFETGVGAIVDLPPGLSYERAIVNNTRSDKENSVNRETNLIPSADSYSPSAISKGVDVLLASETVQEDNIRGGRPSHWMMSRVGISRRKDTTMIKESNVGGSNCVGRVDEYPEPASNFPKTVFTEVIRKPTRGQAYVVVGLDGRREVFWPTCSTSHGLSYLVGLLERSNLYQTTHGNSLLFYKLTLGLAGSDEEQQFARSDRGLSIRGVVAFTADEYDRLDAASMLPDLLRGHVLVAFSRQKSASGRTLNTKLLSEIGATLKPRLARMDTRPYPITADADAVCTATFSDFLVLLSSPGPPRIMSFPLVPSAASSTGTVSISTNIFSRRYINHSVAGFAASASPSNGWYFVATANAVRKGMLSPDALNTELTVCEGSVIVFVGLPAEDPTFLAKTANLRVPPSELLAKIHAVSAILLLPGDRV</sequence>
<evidence type="ECO:0000313" key="1">
    <source>
        <dbReference type="EMBL" id="KAK7021062.1"/>
    </source>
</evidence>
<protein>
    <submittedName>
        <fullName evidence="1">Uncharacterized protein</fullName>
    </submittedName>
</protein>
<accession>A0AAW0B626</accession>
<comment type="caution">
    <text evidence="1">The sequence shown here is derived from an EMBL/GenBank/DDBJ whole genome shotgun (WGS) entry which is preliminary data.</text>
</comment>
<dbReference type="EMBL" id="JAYKXP010000177">
    <property type="protein sequence ID" value="KAK7021062.1"/>
    <property type="molecule type" value="Genomic_DNA"/>
</dbReference>
<gene>
    <name evidence="1" type="ORF">VNI00_017551</name>
</gene>
<dbReference type="Proteomes" id="UP001383192">
    <property type="component" value="Unassembled WGS sequence"/>
</dbReference>
<reference evidence="1 2" key="1">
    <citation type="submission" date="2024-01" db="EMBL/GenBank/DDBJ databases">
        <title>A draft genome for a cacao thread blight-causing isolate of Paramarasmius palmivorus.</title>
        <authorList>
            <person name="Baruah I.K."/>
            <person name="Bukari Y."/>
            <person name="Amoako-Attah I."/>
            <person name="Meinhardt L.W."/>
            <person name="Bailey B.A."/>
            <person name="Cohen S.P."/>
        </authorList>
    </citation>
    <scope>NUCLEOTIDE SEQUENCE [LARGE SCALE GENOMIC DNA]</scope>
    <source>
        <strain evidence="1 2">GH-12</strain>
    </source>
</reference>
<name>A0AAW0B626_9AGAR</name>
<proteinExistence type="predicted"/>
<keyword evidence="2" id="KW-1185">Reference proteome</keyword>